<organism evidence="3 4">
    <name type="scientific">Spinacia oleracea</name>
    <name type="common">Spinach</name>
    <dbReference type="NCBI Taxonomy" id="3562"/>
    <lineage>
        <taxon>Eukaryota</taxon>
        <taxon>Viridiplantae</taxon>
        <taxon>Streptophyta</taxon>
        <taxon>Embryophyta</taxon>
        <taxon>Tracheophyta</taxon>
        <taxon>Spermatophyta</taxon>
        <taxon>Magnoliopsida</taxon>
        <taxon>eudicotyledons</taxon>
        <taxon>Gunneridae</taxon>
        <taxon>Pentapetalae</taxon>
        <taxon>Caryophyllales</taxon>
        <taxon>Chenopodiaceae</taxon>
        <taxon>Chenopodioideae</taxon>
        <taxon>Anserineae</taxon>
        <taxon>Spinacia</taxon>
    </lineage>
</organism>
<dbReference type="Pfam" id="PF00646">
    <property type="entry name" value="F-box"/>
    <property type="match status" value="1"/>
</dbReference>
<dbReference type="InterPro" id="IPR006527">
    <property type="entry name" value="F-box-assoc_dom_typ1"/>
</dbReference>
<dbReference type="InterPro" id="IPR001810">
    <property type="entry name" value="F-box_dom"/>
</dbReference>
<evidence type="ECO:0000256" key="1">
    <source>
        <dbReference type="SAM" id="MobiDB-lite"/>
    </source>
</evidence>
<dbReference type="PANTHER" id="PTHR31672:SF13">
    <property type="entry name" value="F-BOX PROTEIN CPR30-LIKE"/>
    <property type="match status" value="1"/>
</dbReference>
<reference evidence="3" key="1">
    <citation type="journal article" date="2021" name="Nat. Commun.">
        <title>Genomic analyses provide insights into spinach domestication and the genetic basis of agronomic traits.</title>
        <authorList>
            <person name="Cai X."/>
            <person name="Sun X."/>
            <person name="Xu C."/>
            <person name="Sun H."/>
            <person name="Wang X."/>
            <person name="Ge C."/>
            <person name="Zhang Z."/>
            <person name="Wang Q."/>
            <person name="Fei Z."/>
            <person name="Jiao C."/>
            <person name="Wang Q."/>
        </authorList>
    </citation>
    <scope>NUCLEOTIDE SEQUENCE [LARGE SCALE GENOMIC DNA]</scope>
    <source>
        <strain evidence="3">cv. Varoflay</strain>
    </source>
</reference>
<accession>A0ABM3RFK8</accession>
<protein>
    <submittedName>
        <fullName evidence="4">F-box/kelch-repeat protein At3g06240-like</fullName>
    </submittedName>
</protein>
<dbReference type="GeneID" id="130469306"/>
<keyword evidence="3" id="KW-1185">Reference proteome</keyword>
<feature type="region of interest" description="Disordered" evidence="1">
    <location>
        <begin position="405"/>
        <end position="456"/>
    </location>
</feature>
<feature type="compositionally biased region" description="Acidic residues" evidence="1">
    <location>
        <begin position="293"/>
        <end position="312"/>
    </location>
</feature>
<dbReference type="PANTHER" id="PTHR31672">
    <property type="entry name" value="BNACNNG10540D PROTEIN"/>
    <property type="match status" value="1"/>
</dbReference>
<name>A0ABM3RFK8_SPIOL</name>
<dbReference type="InterPro" id="IPR036047">
    <property type="entry name" value="F-box-like_dom_sf"/>
</dbReference>
<feature type="compositionally biased region" description="Acidic residues" evidence="1">
    <location>
        <begin position="410"/>
        <end position="439"/>
    </location>
</feature>
<dbReference type="Proteomes" id="UP000813463">
    <property type="component" value="Chromosome 3"/>
</dbReference>
<reference evidence="4" key="2">
    <citation type="submission" date="2025-08" db="UniProtKB">
        <authorList>
            <consortium name="RefSeq"/>
        </authorList>
    </citation>
    <scope>IDENTIFICATION</scope>
    <source>
        <tissue evidence="4">Leaf</tissue>
    </source>
</reference>
<dbReference type="SMART" id="SM00256">
    <property type="entry name" value="FBOX"/>
    <property type="match status" value="1"/>
</dbReference>
<feature type="region of interest" description="Disordered" evidence="1">
    <location>
        <begin position="291"/>
        <end position="312"/>
    </location>
</feature>
<sequence length="456" mass="51622">MKKSKFKEGPLMGLSKDLILEILFRLPVKSLGKLKCVSKKWEKLISNPGFAISHLEFSNSTTPPLTAAMVQYNSICSLNFKSCTDITEGVNLTRWGRQFDDANVFDERYFFMIGSCDGLLCLYIKETDKRKQADDLMYLWNPITNETREISLPVGGKSTYVHVDSCWFGFVNSTNDYKILLVCTVYKPHRQYMLMYSLKNDSWREIRVSGEDLSSISGNVSVFMDDALHFLGHRCILKLDLVSVTFVRIPFSIMPESFPSVDQMLLGVLGEYDCLCVVFVHYSNKGLGKAYEEDSEEDSEEEDSEDSEEEVKEEECMLEMWVLEEYNNWNSWKKMYRIDLEKEIAGLCTKLIGLTYNGIICIRTMNDGFVVVDPSWDPPSYVIVRKHCEKVHNVADYVETLVSPFSPFASDDDDDDDEESDDDEDDSGDGGGDGDDDDGGGVGGCDDNGINLTLSL</sequence>
<dbReference type="Gene3D" id="1.20.1280.50">
    <property type="match status" value="1"/>
</dbReference>
<dbReference type="InterPro" id="IPR050796">
    <property type="entry name" value="SCF_F-box_component"/>
</dbReference>
<dbReference type="SUPFAM" id="SSF81383">
    <property type="entry name" value="F-box domain"/>
    <property type="match status" value="1"/>
</dbReference>
<feature type="domain" description="F-box" evidence="2">
    <location>
        <begin position="14"/>
        <end position="54"/>
    </location>
</feature>
<dbReference type="SUPFAM" id="SSF50965">
    <property type="entry name" value="Galactose oxidase, central domain"/>
    <property type="match status" value="1"/>
</dbReference>
<proteinExistence type="predicted"/>
<evidence type="ECO:0000259" key="2">
    <source>
        <dbReference type="SMART" id="SM00256"/>
    </source>
</evidence>
<evidence type="ECO:0000313" key="3">
    <source>
        <dbReference type="Proteomes" id="UP000813463"/>
    </source>
</evidence>
<evidence type="ECO:0000313" key="4">
    <source>
        <dbReference type="RefSeq" id="XP_056694396.1"/>
    </source>
</evidence>
<dbReference type="NCBIfam" id="TIGR01640">
    <property type="entry name" value="F_box_assoc_1"/>
    <property type="match status" value="1"/>
</dbReference>
<dbReference type="InterPro" id="IPR011043">
    <property type="entry name" value="Gal_Oxase/kelch_b-propeller"/>
</dbReference>
<dbReference type="Pfam" id="PF07734">
    <property type="entry name" value="FBA_1"/>
    <property type="match status" value="1"/>
</dbReference>
<dbReference type="InterPro" id="IPR017451">
    <property type="entry name" value="F-box-assoc_interact_dom"/>
</dbReference>
<dbReference type="RefSeq" id="XP_056694396.1">
    <property type="nucleotide sequence ID" value="XM_056838418.1"/>
</dbReference>
<gene>
    <name evidence="4" type="primary">LOC130469306</name>
</gene>